<dbReference type="Pfam" id="PF10081">
    <property type="entry name" value="Abhydrolase_9"/>
    <property type="match status" value="1"/>
</dbReference>
<evidence type="ECO:0000259" key="3">
    <source>
        <dbReference type="Pfam" id="PF15420"/>
    </source>
</evidence>
<dbReference type="AlphaFoldDB" id="A0A1Q2HZI4"/>
<keyword evidence="5" id="KW-1185">Reference proteome</keyword>
<dbReference type="KEGG" id="cgv:CGLAU_11720"/>
<dbReference type="EMBL" id="CP019688">
    <property type="protein sequence ID" value="AQQ16275.1"/>
    <property type="molecule type" value="Genomic_DNA"/>
</dbReference>
<reference evidence="4 5" key="1">
    <citation type="submission" date="2016-12" db="EMBL/GenBank/DDBJ databases">
        <authorList>
            <person name="Song W.-J."/>
            <person name="Kurnit D.M."/>
        </authorList>
    </citation>
    <scope>NUCLEOTIDE SEQUENCE [LARGE SCALE GENOMIC DNA]</scope>
    <source>
        <strain evidence="4 5">DSM 30827</strain>
    </source>
</reference>
<accession>A0A1Q2HZI4</accession>
<evidence type="ECO:0000259" key="2">
    <source>
        <dbReference type="Pfam" id="PF10081"/>
    </source>
</evidence>
<evidence type="ECO:0008006" key="6">
    <source>
        <dbReference type="Google" id="ProtNLM"/>
    </source>
</evidence>
<dbReference type="RefSeq" id="WP_095660848.1">
    <property type="nucleotide sequence ID" value="NZ_CP019688.1"/>
</dbReference>
<evidence type="ECO:0000313" key="4">
    <source>
        <dbReference type="EMBL" id="AQQ16275.1"/>
    </source>
</evidence>
<feature type="region of interest" description="Disordered" evidence="1">
    <location>
        <begin position="251"/>
        <end position="283"/>
    </location>
</feature>
<dbReference type="Pfam" id="PF15420">
    <property type="entry name" value="Abhydrolase_9_N"/>
    <property type="match status" value="1"/>
</dbReference>
<dbReference type="OrthoDB" id="4397445at2"/>
<gene>
    <name evidence="4" type="ORF">CGLAU_11720</name>
</gene>
<name>A0A1Q2HZI4_9CORY</name>
<sequence length="643" mass="69987">MSSFRQLPSPLGDKAAETFNAVRNARRRYSIGRDGILAAPVAALEVFADLTPGLRLRGLQRLPQSFRVGAVGAEVATWGAVSPSLLPHKWSTTAANTAVLQGIGHAVTTAVSQAVRPGKQREGGPLSTPARLGMTATTLGVYAMALYRRRDQEELVEVEGEYSVWDTIGGLALGSLGYGAMLTVGEAIQSFIDAINAVLGKRLPPVTSWPLAIAVGGGVIFLFADRVVVRRFFSHVSQSAQELDRAFMKGADQPVEPQRSGSPESNVNWSSMGRQGRATVAGGPRKAQLARVLGVGEDEVKEPIRIFIGLHGLDPDESPDFDQMAQEAVAEMHRTGAFERSHIAVMSAAGTGWINDFHTSGFEFVTRGDSAIVAVQYSFLPSAYSYIADHDSPVRSSRALVRAIREELSLIDESVRPKLYVGGESLGAYGVSDVFRSVEEFLQSTTGGVFTGVPGFARNHSELTRAREEGSPQRLPLVDGGRHVRFTAHPDHITHDFKGDDYAHEWESPRYVFAQHASDPVVWWEPSLIWKIPDWLKEPGSRGDAAPEAQKLDVLQTLRWMPLITWWQVGIDQLASQDVPSPHGHNYHDETVAYWNAVVHGVNGVDGDGGLSDAEMDRAAEWIHNDAVKLRKPPGGFPSKHGY</sequence>
<evidence type="ECO:0000313" key="5">
    <source>
        <dbReference type="Proteomes" id="UP000217209"/>
    </source>
</evidence>
<evidence type="ECO:0000256" key="1">
    <source>
        <dbReference type="SAM" id="MobiDB-lite"/>
    </source>
</evidence>
<feature type="compositionally biased region" description="Polar residues" evidence="1">
    <location>
        <begin position="259"/>
        <end position="273"/>
    </location>
</feature>
<dbReference type="Proteomes" id="UP000217209">
    <property type="component" value="Chromosome"/>
</dbReference>
<protein>
    <recommendedName>
        <fullName evidence="6">Alpha/beta-hydrolase family protein</fullName>
    </recommendedName>
</protein>
<organism evidence="4 5">
    <name type="scientific">Corynebacterium glaucum</name>
    <dbReference type="NCBI Taxonomy" id="187491"/>
    <lineage>
        <taxon>Bacteria</taxon>
        <taxon>Bacillati</taxon>
        <taxon>Actinomycetota</taxon>
        <taxon>Actinomycetes</taxon>
        <taxon>Mycobacteriales</taxon>
        <taxon>Corynebacteriaceae</taxon>
        <taxon>Corynebacterium</taxon>
    </lineage>
</organism>
<feature type="domain" description="Alpha/beta-hydrolase N-terminal" evidence="3">
    <location>
        <begin position="82"/>
        <end position="284"/>
    </location>
</feature>
<dbReference type="InterPro" id="IPR027788">
    <property type="entry name" value="Alpha/beta-hydrolase_N_dom"/>
</dbReference>
<dbReference type="InterPro" id="IPR027787">
    <property type="entry name" value="Alpha/beta-hydrolase_catalytic"/>
</dbReference>
<proteinExistence type="predicted"/>
<feature type="domain" description="Alpha/beta-hydrolase catalytic" evidence="2">
    <location>
        <begin position="304"/>
        <end position="600"/>
    </location>
</feature>